<dbReference type="Gene3D" id="1.10.10.1330">
    <property type="entry name" value="RNA polymerase sigma-54 factor, core-binding domain"/>
    <property type="match status" value="1"/>
</dbReference>
<keyword evidence="5 9" id="KW-0805">Transcription regulation</keyword>
<comment type="function">
    <text evidence="9">Sigma factors are initiation factors that promote the attachment of RNA polymerase to specific initiation sites and are then released.</text>
</comment>
<dbReference type="InterPro" id="IPR000394">
    <property type="entry name" value="RNA_pol_sigma_54"/>
</dbReference>
<reference evidence="12 13" key="1">
    <citation type="submission" date="2016-04" db="EMBL/GenBank/DDBJ databases">
        <title>Deep-sea bacteria in the southern Pacific.</title>
        <authorList>
            <person name="Tang K."/>
        </authorList>
    </citation>
    <scope>NUCLEOTIDE SEQUENCE [LARGE SCALE GENOMIC DNA]</scope>
    <source>
        <strain evidence="12 13">JLT2014</strain>
    </source>
</reference>
<organism evidence="12 13">
    <name type="scientific">Salipiger abyssi</name>
    <dbReference type="NCBI Taxonomy" id="1250539"/>
    <lineage>
        <taxon>Bacteria</taxon>
        <taxon>Pseudomonadati</taxon>
        <taxon>Pseudomonadota</taxon>
        <taxon>Alphaproteobacteria</taxon>
        <taxon>Rhodobacterales</taxon>
        <taxon>Roseobacteraceae</taxon>
        <taxon>Salipiger</taxon>
    </lineage>
</organism>
<dbReference type="GO" id="GO:0000428">
    <property type="term" value="C:DNA-directed RNA polymerase complex"/>
    <property type="evidence" value="ECO:0007669"/>
    <property type="project" value="UniProtKB-KW"/>
</dbReference>
<dbReference type="PANTHER" id="PTHR32248:SF4">
    <property type="entry name" value="RNA POLYMERASE SIGMA-54 FACTOR"/>
    <property type="match status" value="1"/>
</dbReference>
<evidence type="ECO:0000256" key="6">
    <source>
        <dbReference type="ARBA" id="ARBA00023082"/>
    </source>
</evidence>
<feature type="domain" description="RNA polymerase sigma factor 54 core-binding" evidence="11">
    <location>
        <begin position="72"/>
        <end position="250"/>
    </location>
</feature>
<proteinExistence type="inferred from homology"/>
<evidence type="ECO:0000313" key="13">
    <source>
        <dbReference type="Proteomes" id="UP000187059"/>
    </source>
</evidence>
<evidence type="ECO:0000256" key="1">
    <source>
        <dbReference type="ARBA" id="ARBA00008798"/>
    </source>
</evidence>
<dbReference type="RefSeq" id="WP_076702271.1">
    <property type="nucleotide sequence ID" value="NZ_CP015093.1"/>
</dbReference>
<dbReference type="GO" id="GO:0016779">
    <property type="term" value="F:nucleotidyltransferase activity"/>
    <property type="evidence" value="ECO:0007669"/>
    <property type="project" value="UniProtKB-KW"/>
</dbReference>
<dbReference type="Proteomes" id="UP000187059">
    <property type="component" value="Chromosome"/>
</dbReference>
<keyword evidence="7 9" id="KW-0238">DNA-binding</keyword>
<evidence type="ECO:0000259" key="10">
    <source>
        <dbReference type="Pfam" id="PF04552"/>
    </source>
</evidence>
<keyword evidence="13" id="KW-1185">Reference proteome</keyword>
<dbReference type="OrthoDB" id="9814402at2"/>
<keyword evidence="2 9" id="KW-0240">DNA-directed RNA polymerase</keyword>
<evidence type="ECO:0000256" key="9">
    <source>
        <dbReference type="PIRNR" id="PIRNR000774"/>
    </source>
</evidence>
<evidence type="ECO:0000259" key="11">
    <source>
        <dbReference type="Pfam" id="PF04963"/>
    </source>
</evidence>
<evidence type="ECO:0000256" key="2">
    <source>
        <dbReference type="ARBA" id="ARBA00022478"/>
    </source>
</evidence>
<dbReference type="STRING" id="1250539.Ga0080574_TMP3296"/>
<dbReference type="Pfam" id="PF00309">
    <property type="entry name" value="Sigma54_AID"/>
    <property type="match status" value="1"/>
</dbReference>
<sequence length="418" mass="44150">MTPGLGLVTTTRQSFVLGQSMTLLRMSAAELTEHLLEVAQVNPLLRISRPRRRLFIGNAATDVLEAVAAAEASSLFAHATNELTPLLAGGGPMARAVTALIEELEPSGWFGGDLEALAARLGVATSVMERVLALVQRRISPAGLFARDLAECLRLQLEEREAMTPALAAMLPHLGLLERGTPATLARTVGLTVEAVAEGLAVLRGLDPKPGARFASDPTLGRAPDAAVERGAQGWQVRLLRGAEPELEVRALPDRARTESLAEAQKQARMLKQAMALRQSAMRQVLAALVARQQGYFDHGAEALAPLTMAGLGAATGFHPSTVSRVLNGYLLDTPQGVIAARVLCAGAASKGTGAHSRAQVTARLCAHLGAEDPAAPLSDARLVALLLAEGITISRRMVAKYRQQAGYAPAALRRRRA</sequence>
<name>A0A1P8UW71_9RHOB</name>
<gene>
    <name evidence="12" type="ORF">Ga0080574_TMP3296</name>
</gene>
<accession>A0A1P8UW71</accession>
<dbReference type="PIRSF" id="PIRSF000774">
    <property type="entry name" value="RpoN"/>
    <property type="match status" value="1"/>
</dbReference>
<dbReference type="InterPro" id="IPR038709">
    <property type="entry name" value="RpoN_core-bd_sf"/>
</dbReference>
<dbReference type="AlphaFoldDB" id="A0A1P8UW71"/>
<dbReference type="GO" id="GO:0003677">
    <property type="term" value="F:DNA binding"/>
    <property type="evidence" value="ECO:0007669"/>
    <property type="project" value="UniProtKB-KW"/>
</dbReference>
<dbReference type="KEGG" id="paby:Ga0080574_TMP3296"/>
<dbReference type="GO" id="GO:0006352">
    <property type="term" value="P:DNA-templated transcription initiation"/>
    <property type="evidence" value="ECO:0007669"/>
    <property type="project" value="InterPro"/>
</dbReference>
<dbReference type="EMBL" id="CP015093">
    <property type="protein sequence ID" value="APZ53630.1"/>
    <property type="molecule type" value="Genomic_DNA"/>
</dbReference>
<dbReference type="Gene3D" id="1.10.10.60">
    <property type="entry name" value="Homeodomain-like"/>
    <property type="match status" value="1"/>
</dbReference>
<evidence type="ECO:0000256" key="7">
    <source>
        <dbReference type="ARBA" id="ARBA00023125"/>
    </source>
</evidence>
<dbReference type="Pfam" id="PF04552">
    <property type="entry name" value="Sigma54_DBD"/>
    <property type="match status" value="1"/>
</dbReference>
<dbReference type="GO" id="GO:0001216">
    <property type="term" value="F:DNA-binding transcription activator activity"/>
    <property type="evidence" value="ECO:0007669"/>
    <property type="project" value="InterPro"/>
</dbReference>
<dbReference type="GO" id="GO:0016987">
    <property type="term" value="F:sigma factor activity"/>
    <property type="evidence" value="ECO:0007669"/>
    <property type="project" value="UniProtKB-KW"/>
</dbReference>
<evidence type="ECO:0000313" key="12">
    <source>
        <dbReference type="EMBL" id="APZ53630.1"/>
    </source>
</evidence>
<keyword evidence="3 9" id="KW-0808">Transferase</keyword>
<dbReference type="Pfam" id="PF04963">
    <property type="entry name" value="Sigma54_CBD"/>
    <property type="match status" value="1"/>
</dbReference>
<dbReference type="PRINTS" id="PR00045">
    <property type="entry name" value="SIGMA54FCT"/>
</dbReference>
<dbReference type="InterPro" id="IPR007634">
    <property type="entry name" value="RNA_pol_sigma_54_DNA-bd"/>
</dbReference>
<protein>
    <recommendedName>
        <fullName evidence="9">RNA polymerase sigma-54 factor</fullName>
    </recommendedName>
</protein>
<evidence type="ECO:0000256" key="3">
    <source>
        <dbReference type="ARBA" id="ARBA00022679"/>
    </source>
</evidence>
<evidence type="ECO:0000256" key="4">
    <source>
        <dbReference type="ARBA" id="ARBA00022695"/>
    </source>
</evidence>
<evidence type="ECO:0000256" key="5">
    <source>
        <dbReference type="ARBA" id="ARBA00023015"/>
    </source>
</evidence>
<dbReference type="PANTHER" id="PTHR32248">
    <property type="entry name" value="RNA POLYMERASE SIGMA-54 FACTOR"/>
    <property type="match status" value="1"/>
</dbReference>
<evidence type="ECO:0000256" key="8">
    <source>
        <dbReference type="ARBA" id="ARBA00023163"/>
    </source>
</evidence>
<dbReference type="InterPro" id="IPR007046">
    <property type="entry name" value="RNA_pol_sigma_54_core-bd"/>
</dbReference>
<comment type="similarity">
    <text evidence="1 9">Belongs to the sigma-54 factor family.</text>
</comment>
<feature type="domain" description="RNA polymerase sigma factor 54 DNA-binding" evidence="10">
    <location>
        <begin position="260"/>
        <end position="416"/>
    </location>
</feature>
<keyword evidence="4 9" id="KW-0548">Nucleotidyltransferase</keyword>
<dbReference type="PROSITE" id="PS50044">
    <property type="entry name" value="SIGMA54_3"/>
    <property type="match status" value="1"/>
</dbReference>
<keyword evidence="8 9" id="KW-0804">Transcription</keyword>
<keyword evidence="6 9" id="KW-0731">Sigma factor</keyword>